<dbReference type="Pfam" id="PF04894">
    <property type="entry name" value="Nre_N"/>
    <property type="match status" value="1"/>
</dbReference>
<dbReference type="KEGG" id="harc:HARCEL1_05280"/>
<dbReference type="HAMAP" id="MF_02096">
    <property type="entry name" value="Nre"/>
    <property type="match status" value="1"/>
</dbReference>
<proteinExistence type="inferred from homology"/>
<dbReference type="PANTHER" id="PTHR38136:SF2">
    <property type="entry name" value="DNA REPAIR PROTEIN"/>
    <property type="match status" value="1"/>
</dbReference>
<evidence type="ECO:0000259" key="2">
    <source>
        <dbReference type="Pfam" id="PF04894"/>
    </source>
</evidence>
<keyword evidence="5" id="KW-1185">Reference proteome</keyword>
<dbReference type="Proteomes" id="UP000244727">
    <property type="component" value="Chromosome"/>
</dbReference>
<comment type="similarity">
    <text evidence="1">Belongs to the Nre family.</text>
</comment>
<dbReference type="EMBL" id="CP028858">
    <property type="protein sequence ID" value="AWB27158.1"/>
    <property type="molecule type" value="Genomic_DNA"/>
</dbReference>
<evidence type="ECO:0000259" key="3">
    <source>
        <dbReference type="Pfam" id="PF04895"/>
    </source>
</evidence>
<reference evidence="4 5" key="1">
    <citation type="submission" date="2018-04" db="EMBL/GenBank/DDBJ databases">
        <title>Halococcoides cellulosivorans gen. nov., sp. nov., an extremely halophilic cellulose-utilizing haloarchaeon from hypersaline lakes.</title>
        <authorList>
            <person name="Sorokin D.Y."/>
            <person name="Toshchakov S.V."/>
            <person name="Samarov N.I."/>
            <person name="Korzhenkov A."/>
            <person name="Kublanov I.V."/>
        </authorList>
    </citation>
    <scope>NUCLEOTIDE SEQUENCE [LARGE SCALE GENOMIC DNA]</scope>
    <source>
        <strain evidence="4 5">HArcel1</strain>
    </source>
</reference>
<dbReference type="Pfam" id="PF04895">
    <property type="entry name" value="Nre_C"/>
    <property type="match status" value="1"/>
</dbReference>
<dbReference type="InterPro" id="IPR006979">
    <property type="entry name" value="Nre_C"/>
</dbReference>
<dbReference type="GeneID" id="36511897"/>
<evidence type="ECO:0000313" key="4">
    <source>
        <dbReference type="EMBL" id="AWB27158.1"/>
    </source>
</evidence>
<accession>A0A2R4X046</accession>
<evidence type="ECO:0000313" key="5">
    <source>
        <dbReference type="Proteomes" id="UP000244727"/>
    </source>
</evidence>
<comment type="caution">
    <text evidence="1">Lacks conserved residue(s) required for the propagation of feature annotation.</text>
</comment>
<feature type="domain" description="Archaeal Nre C-terminal" evidence="3">
    <location>
        <begin position="308"/>
        <end position="427"/>
    </location>
</feature>
<organism evidence="4 5">
    <name type="scientific">Halococcoides cellulosivorans</name>
    <dbReference type="NCBI Taxonomy" id="1679096"/>
    <lineage>
        <taxon>Archaea</taxon>
        <taxon>Methanobacteriati</taxon>
        <taxon>Methanobacteriota</taxon>
        <taxon>Stenosarchaea group</taxon>
        <taxon>Halobacteria</taxon>
        <taxon>Halobacteriales</taxon>
        <taxon>Haloarculaceae</taxon>
        <taxon>Halococcoides</taxon>
    </lineage>
</organism>
<protein>
    <recommendedName>
        <fullName evidence="1">DNA repair protein</fullName>
    </recommendedName>
</protein>
<name>A0A2R4X046_9EURY</name>
<evidence type="ECO:0000256" key="1">
    <source>
        <dbReference type="HAMAP-Rule" id="MF_02096"/>
    </source>
</evidence>
<sequence>MRLDEYLDGVDRDDEAERRRLAEEKSYAIVDHLDDVERQFEQSVSGGDLYGSTAPEIFVGRSSYPEVSTGVLSPVDPDADAAGFATSGDWYDRGLQIEGVLERRTGLLNAQRSARVNVEDVWDGFVGTQREVAIADHPVDVEVGLSETPEFDLSVDDVATPTGPRASATDATLGENPHVPRAVEKTLSDDEWRAEGAMTYLYRRGFDVYDVNTILSAGALGRGPNRRLVPTRWSITAVDDAVGKYLRGTTRSADTIDEVEVWHNDYMGNRYWIVLSPGTWEFELVEMKAPDSVWNPTGETHYLASAHEGQNGRTGYVEETAGAYYAARLGVLEHLSERDRQAKCLVLREVTDAYWAPVGVWQVREGVRHAFDDPAGVPDSMQGRPGNSETFASAIDRLVQRELPISRGALRRKSTLVAGRQSGLSDF</sequence>
<dbReference type="PANTHER" id="PTHR38136">
    <property type="entry name" value="DNA REPAIR PROTEIN"/>
    <property type="match status" value="1"/>
</dbReference>
<dbReference type="InterPro" id="IPR053546">
    <property type="entry name" value="Nre_DNA_repair"/>
</dbReference>
<dbReference type="GO" id="GO:0006281">
    <property type="term" value="P:DNA repair"/>
    <property type="evidence" value="ECO:0007669"/>
    <property type="project" value="UniProtKB-UniRule"/>
</dbReference>
<feature type="domain" description="Archaeal Nre N-terminal" evidence="2">
    <location>
        <begin position="21"/>
        <end position="295"/>
    </location>
</feature>
<dbReference type="AlphaFoldDB" id="A0A2R4X046"/>
<keyword evidence="1" id="KW-0234">DNA repair</keyword>
<dbReference type="NCBIfam" id="NF041387">
    <property type="entry name" value="DNArepr_NreA_Halo"/>
    <property type="match status" value="1"/>
</dbReference>
<dbReference type="InterPro" id="IPR033167">
    <property type="entry name" value="Nre"/>
</dbReference>
<dbReference type="RefSeq" id="WP_108381527.1">
    <property type="nucleotide sequence ID" value="NZ_CP028858.1"/>
</dbReference>
<gene>
    <name evidence="4" type="ORF">HARCEL1_05280</name>
</gene>
<keyword evidence="1" id="KW-0227">DNA damage</keyword>
<comment type="function">
    <text evidence="1">Involved in DNA damage repair.</text>
</comment>
<dbReference type="InterPro" id="IPR006978">
    <property type="entry name" value="Nre_N"/>
</dbReference>